<keyword evidence="13" id="KW-1185">Reference proteome</keyword>
<dbReference type="GO" id="GO:0009432">
    <property type="term" value="P:SOS response"/>
    <property type="evidence" value="ECO:0007669"/>
    <property type="project" value="TreeGrafter"/>
</dbReference>
<evidence type="ECO:0000256" key="3">
    <source>
        <dbReference type="ARBA" id="ARBA00021315"/>
    </source>
</evidence>
<dbReference type="Gene3D" id="3.40.50.300">
    <property type="entry name" value="P-loop containing nucleotide triphosphate hydrolases"/>
    <property type="match status" value="2"/>
</dbReference>
<dbReference type="SMART" id="SM00382">
    <property type="entry name" value="AAA"/>
    <property type="match status" value="1"/>
</dbReference>
<evidence type="ECO:0000256" key="9">
    <source>
        <dbReference type="PIRNR" id="PIRNR003128"/>
    </source>
</evidence>
<keyword evidence="10" id="KW-0175">Coiled coil</keyword>
<evidence type="ECO:0000256" key="2">
    <source>
        <dbReference type="ARBA" id="ARBA00009441"/>
    </source>
</evidence>
<feature type="domain" description="AAA+ ATPase" evidence="11">
    <location>
        <begin position="21"/>
        <end position="507"/>
    </location>
</feature>
<comment type="function">
    <text evidence="1 9">May be involved in recombinational repair of damaged DNA.</text>
</comment>
<dbReference type="InterPro" id="IPR003593">
    <property type="entry name" value="AAA+_ATPase"/>
</dbReference>
<dbReference type="PANTHER" id="PTHR11059">
    <property type="entry name" value="DNA REPAIR PROTEIN RECN"/>
    <property type="match status" value="1"/>
</dbReference>
<comment type="similarity">
    <text evidence="2 9">Belongs to the RecN family.</text>
</comment>
<dbReference type="CDD" id="cd03241">
    <property type="entry name" value="ABC_RecN"/>
    <property type="match status" value="1"/>
</dbReference>
<dbReference type="RefSeq" id="WP_188440981.1">
    <property type="nucleotide sequence ID" value="NZ_BMGK01000005.1"/>
</dbReference>
<evidence type="ECO:0000313" key="13">
    <source>
        <dbReference type="Proteomes" id="UP000652231"/>
    </source>
</evidence>
<evidence type="ECO:0000256" key="7">
    <source>
        <dbReference type="ARBA" id="ARBA00023204"/>
    </source>
</evidence>
<keyword evidence="6" id="KW-0067">ATP-binding</keyword>
<dbReference type="Proteomes" id="UP000652231">
    <property type="component" value="Unassembled WGS sequence"/>
</dbReference>
<evidence type="ECO:0000256" key="4">
    <source>
        <dbReference type="ARBA" id="ARBA00022741"/>
    </source>
</evidence>
<evidence type="ECO:0000259" key="11">
    <source>
        <dbReference type="SMART" id="SM00382"/>
    </source>
</evidence>
<dbReference type="InterPro" id="IPR027417">
    <property type="entry name" value="P-loop_NTPase"/>
</dbReference>
<dbReference type="GO" id="GO:0005524">
    <property type="term" value="F:ATP binding"/>
    <property type="evidence" value="ECO:0007669"/>
    <property type="project" value="UniProtKB-KW"/>
</dbReference>
<keyword evidence="4" id="KW-0547">Nucleotide-binding</keyword>
<evidence type="ECO:0000256" key="5">
    <source>
        <dbReference type="ARBA" id="ARBA00022763"/>
    </source>
</evidence>
<dbReference type="EMBL" id="BMGK01000005">
    <property type="protein sequence ID" value="GGD91496.1"/>
    <property type="molecule type" value="Genomic_DNA"/>
</dbReference>
<accession>A0A8J2V966</accession>
<dbReference type="InterPro" id="IPR004604">
    <property type="entry name" value="DNA_recomb/repair_RecN"/>
</dbReference>
<organism evidence="12 13">
    <name type="scientific">Planktosalinus lacus</name>
    <dbReference type="NCBI Taxonomy" id="1526573"/>
    <lineage>
        <taxon>Bacteria</taxon>
        <taxon>Pseudomonadati</taxon>
        <taxon>Bacteroidota</taxon>
        <taxon>Flavobacteriia</taxon>
        <taxon>Flavobacteriales</taxon>
        <taxon>Flavobacteriaceae</taxon>
        <taxon>Planktosalinus</taxon>
    </lineage>
</organism>
<evidence type="ECO:0000256" key="10">
    <source>
        <dbReference type="SAM" id="Coils"/>
    </source>
</evidence>
<sequence>MITHLTIKNYALIEDIKVDFQKGLTIITGETGAGKSILLGALALLLGKRADLSSVKNSEKKCVIEAEFEVKNYKLQNLFTSLDLDYEDHTIIRREILPSGKSRAFVNDSPVNLSVLSELGDQLIDIHNQHQTLEVSSQNFQFEVLDALAKTQGLIQRYESALVEFKTKKKSLFQLKEKQQSSQKELDYNQHLLSELEEAKLKRGEHAEVEEEYEKLNNVEGIQETLSEIIQFFESEELGLRSTLNEIKSRLNKLKSYSKSYDSLSERIQSVQIELDDVFLDINSQLEMVEADPSRLQFLDERLKTLHKLQTKHHVLTIDELLEIQDKLSNEVDETSQLDERLDVLRNEINLLETQLNELAKEIHEKRASILNILKSKLEEILFQLGLPNASFKIELNFSDTFFENGKDELLFLFTANKGSSYGELKKVASGGELSRIMLAIKSVLANYSKLPTIIFDEIDTGVSGEIANKIGVILQSMSKNMQVVSITHLPQIAAKGDHHFKVYKEDNEEQTQTKLKQLNSENRLIEIAEMLSGDKKSESAIAHARELLN</sequence>
<proteinExistence type="inferred from homology"/>
<feature type="coiled-coil region" evidence="10">
    <location>
        <begin position="318"/>
        <end position="369"/>
    </location>
</feature>
<dbReference type="NCBIfam" id="TIGR00634">
    <property type="entry name" value="recN"/>
    <property type="match status" value="1"/>
</dbReference>
<dbReference type="GO" id="GO:0006281">
    <property type="term" value="P:DNA repair"/>
    <property type="evidence" value="ECO:0007669"/>
    <property type="project" value="UniProtKB-KW"/>
</dbReference>
<dbReference type="InterPro" id="IPR003395">
    <property type="entry name" value="RecF/RecN/SMC_N"/>
</dbReference>
<dbReference type="AlphaFoldDB" id="A0A8J2V966"/>
<name>A0A8J2V966_9FLAO</name>
<evidence type="ECO:0000256" key="1">
    <source>
        <dbReference type="ARBA" id="ARBA00003618"/>
    </source>
</evidence>
<dbReference type="GO" id="GO:0043590">
    <property type="term" value="C:bacterial nucleoid"/>
    <property type="evidence" value="ECO:0007669"/>
    <property type="project" value="TreeGrafter"/>
</dbReference>
<dbReference type="Pfam" id="PF02463">
    <property type="entry name" value="SMC_N"/>
    <property type="match status" value="1"/>
</dbReference>
<comment type="caution">
    <text evidence="12">The sequence shown here is derived from an EMBL/GenBank/DDBJ whole genome shotgun (WGS) entry which is preliminary data.</text>
</comment>
<evidence type="ECO:0000256" key="6">
    <source>
        <dbReference type="ARBA" id="ARBA00022840"/>
    </source>
</evidence>
<keyword evidence="5 9" id="KW-0227">DNA damage</keyword>
<protein>
    <recommendedName>
        <fullName evidence="3 9">DNA repair protein RecN</fullName>
    </recommendedName>
    <alternativeName>
        <fullName evidence="8 9">Recombination protein N</fullName>
    </alternativeName>
</protein>
<reference evidence="12" key="2">
    <citation type="submission" date="2020-09" db="EMBL/GenBank/DDBJ databases">
        <authorList>
            <person name="Sun Q."/>
            <person name="Zhou Y."/>
        </authorList>
    </citation>
    <scope>NUCLEOTIDE SEQUENCE</scope>
    <source>
        <strain evidence="12">CGMCC 1.12924</strain>
    </source>
</reference>
<gene>
    <name evidence="12" type="primary">recN</name>
    <name evidence="12" type="ORF">GCM10011312_14090</name>
</gene>
<keyword evidence="7 9" id="KW-0234">DNA repair</keyword>
<dbReference type="SUPFAM" id="SSF52540">
    <property type="entry name" value="P-loop containing nucleoside triphosphate hydrolases"/>
    <property type="match status" value="2"/>
</dbReference>
<dbReference type="GO" id="GO:0006310">
    <property type="term" value="P:DNA recombination"/>
    <property type="evidence" value="ECO:0007669"/>
    <property type="project" value="InterPro"/>
</dbReference>
<dbReference type="PANTHER" id="PTHR11059:SF0">
    <property type="entry name" value="DNA REPAIR PROTEIN RECN"/>
    <property type="match status" value="1"/>
</dbReference>
<evidence type="ECO:0000313" key="12">
    <source>
        <dbReference type="EMBL" id="GGD91496.1"/>
    </source>
</evidence>
<dbReference type="PIRSF" id="PIRSF003128">
    <property type="entry name" value="RecN"/>
    <property type="match status" value="1"/>
</dbReference>
<reference evidence="12" key="1">
    <citation type="journal article" date="2014" name="Int. J. Syst. Evol. Microbiol.">
        <title>Complete genome sequence of Corynebacterium casei LMG S-19264T (=DSM 44701T), isolated from a smear-ripened cheese.</title>
        <authorList>
            <consortium name="US DOE Joint Genome Institute (JGI-PGF)"/>
            <person name="Walter F."/>
            <person name="Albersmeier A."/>
            <person name="Kalinowski J."/>
            <person name="Ruckert C."/>
        </authorList>
    </citation>
    <scope>NUCLEOTIDE SEQUENCE</scope>
    <source>
        <strain evidence="12">CGMCC 1.12924</strain>
    </source>
</reference>
<evidence type="ECO:0000256" key="8">
    <source>
        <dbReference type="ARBA" id="ARBA00033408"/>
    </source>
</evidence>